<evidence type="ECO:0000259" key="8">
    <source>
        <dbReference type="PROSITE" id="PS50280"/>
    </source>
</evidence>
<dbReference type="GO" id="GO:0032259">
    <property type="term" value="P:methylation"/>
    <property type="evidence" value="ECO:0007669"/>
    <property type="project" value="UniProtKB-KW"/>
</dbReference>
<evidence type="ECO:0000256" key="3">
    <source>
        <dbReference type="ARBA" id="ARBA00022603"/>
    </source>
</evidence>
<proteinExistence type="predicted"/>
<dbReference type="EMBL" id="HBFA01026622">
    <property type="protein sequence ID" value="CAD8677281.1"/>
    <property type="molecule type" value="Transcribed_RNA"/>
</dbReference>
<evidence type="ECO:0000259" key="9">
    <source>
        <dbReference type="PROSITE" id="PS50868"/>
    </source>
</evidence>
<dbReference type="PROSITE" id="PS50280">
    <property type="entry name" value="SET"/>
    <property type="match status" value="1"/>
</dbReference>
<dbReference type="InterPro" id="IPR007728">
    <property type="entry name" value="Pre-SET_dom"/>
</dbReference>
<dbReference type="GO" id="GO:0042054">
    <property type="term" value="F:histone methyltransferase activity"/>
    <property type="evidence" value="ECO:0007669"/>
    <property type="project" value="InterPro"/>
</dbReference>
<evidence type="ECO:0000313" key="10">
    <source>
        <dbReference type="EMBL" id="CAD8677281.1"/>
    </source>
</evidence>
<sequence>MATSDSSWELVLGRLSARELCRVAPTSSVFADVVRKLHRQREEDVSRGLEDMKIPHVGRTGGERYAEGFTYTRASVMVDGTSIEVTEADYATLDCSCSKCEIDKCPCLSGCFIQNGRLTTRHGAHMRECGEKCGCRGSCPSRVVQKGVSQAMFLKKVPGKGWGVFAGDLISAGQFVCEYAGEVLTTEEARRRQMIYDRREMNYLLVIREVLPSRQTCFRVNIDPTHVGNVGRFFNHSCDGGNLEVFLVRVGGCPMPRAAFFAKADIAPGTELTFSYGGDGDYSAPVVEGENASRRECTCGASSCKGVLPSEVT</sequence>
<keyword evidence="3" id="KW-0489">Methyltransferase</keyword>
<keyword evidence="4" id="KW-0808">Transferase</keyword>
<evidence type="ECO:0000256" key="7">
    <source>
        <dbReference type="ARBA" id="ARBA00022833"/>
    </source>
</evidence>
<dbReference type="AlphaFoldDB" id="A0A7S0RHE1"/>
<dbReference type="InterPro" id="IPR050973">
    <property type="entry name" value="H3K9_Histone-Lys_N-MTase"/>
</dbReference>
<name>A0A7S0RHE1_9CHLO</name>
<comment type="subcellular location">
    <subcellularLocation>
        <location evidence="1">Chromosome</location>
    </subcellularLocation>
</comment>
<protein>
    <recommendedName>
        <fullName evidence="11">Histone-lysine N-methyltransferase</fullName>
    </recommendedName>
</protein>
<dbReference type="GO" id="GO:0005634">
    <property type="term" value="C:nucleus"/>
    <property type="evidence" value="ECO:0007669"/>
    <property type="project" value="InterPro"/>
</dbReference>
<dbReference type="GO" id="GO:0005694">
    <property type="term" value="C:chromosome"/>
    <property type="evidence" value="ECO:0007669"/>
    <property type="project" value="UniProtKB-SubCell"/>
</dbReference>
<dbReference type="InterPro" id="IPR001214">
    <property type="entry name" value="SET_dom"/>
</dbReference>
<dbReference type="Gene3D" id="2.170.270.10">
    <property type="entry name" value="SET domain"/>
    <property type="match status" value="1"/>
</dbReference>
<dbReference type="PROSITE" id="PS50868">
    <property type="entry name" value="POST_SET"/>
    <property type="match status" value="1"/>
</dbReference>
<reference evidence="10" key="1">
    <citation type="submission" date="2021-01" db="EMBL/GenBank/DDBJ databases">
        <authorList>
            <person name="Corre E."/>
            <person name="Pelletier E."/>
            <person name="Niang G."/>
            <person name="Scheremetjew M."/>
            <person name="Finn R."/>
            <person name="Kale V."/>
            <person name="Holt S."/>
            <person name="Cochrane G."/>
            <person name="Meng A."/>
            <person name="Brown T."/>
            <person name="Cohen L."/>
        </authorList>
    </citation>
    <scope>NUCLEOTIDE SEQUENCE</scope>
    <source>
        <strain evidence="10">CCMP722</strain>
    </source>
</reference>
<dbReference type="InterPro" id="IPR003616">
    <property type="entry name" value="Post-SET_dom"/>
</dbReference>
<evidence type="ECO:0000256" key="5">
    <source>
        <dbReference type="ARBA" id="ARBA00022691"/>
    </source>
</evidence>
<feature type="domain" description="Post-SET" evidence="9">
    <location>
        <begin position="293"/>
        <end position="309"/>
    </location>
</feature>
<dbReference type="SMART" id="SM00317">
    <property type="entry name" value="SET"/>
    <property type="match status" value="1"/>
</dbReference>
<evidence type="ECO:0000256" key="2">
    <source>
        <dbReference type="ARBA" id="ARBA00022454"/>
    </source>
</evidence>
<dbReference type="PANTHER" id="PTHR46223">
    <property type="entry name" value="HISTONE-LYSINE N-METHYLTRANSFERASE SUV39H"/>
    <property type="match status" value="1"/>
</dbReference>
<accession>A0A7S0RHE1</accession>
<organism evidence="10">
    <name type="scientific">Pyramimonas obovata</name>
    <dbReference type="NCBI Taxonomy" id="1411642"/>
    <lineage>
        <taxon>Eukaryota</taxon>
        <taxon>Viridiplantae</taxon>
        <taxon>Chlorophyta</taxon>
        <taxon>Pyramimonadophyceae</taxon>
        <taxon>Pyramimonadales</taxon>
        <taxon>Pyramimonadaceae</taxon>
        <taxon>Pyramimonas</taxon>
        <taxon>Pyramimonas incertae sedis</taxon>
    </lineage>
</organism>
<keyword evidence="5" id="KW-0949">S-adenosyl-L-methionine</keyword>
<dbReference type="Pfam" id="PF00856">
    <property type="entry name" value="SET"/>
    <property type="match status" value="1"/>
</dbReference>
<feature type="domain" description="SET" evidence="8">
    <location>
        <begin position="146"/>
        <end position="277"/>
    </location>
</feature>
<dbReference type="SUPFAM" id="SSF82199">
    <property type="entry name" value="SET domain"/>
    <property type="match status" value="1"/>
</dbReference>
<dbReference type="Pfam" id="PF05033">
    <property type="entry name" value="Pre-SET"/>
    <property type="match status" value="1"/>
</dbReference>
<dbReference type="InterPro" id="IPR046341">
    <property type="entry name" value="SET_dom_sf"/>
</dbReference>
<dbReference type="GO" id="GO:0008270">
    <property type="term" value="F:zinc ion binding"/>
    <property type="evidence" value="ECO:0007669"/>
    <property type="project" value="InterPro"/>
</dbReference>
<keyword evidence="6" id="KW-0479">Metal-binding</keyword>
<evidence type="ECO:0008006" key="11">
    <source>
        <dbReference type="Google" id="ProtNLM"/>
    </source>
</evidence>
<evidence type="ECO:0000256" key="6">
    <source>
        <dbReference type="ARBA" id="ARBA00022723"/>
    </source>
</evidence>
<dbReference type="PANTHER" id="PTHR46223:SF3">
    <property type="entry name" value="HISTONE-LYSINE N-METHYLTRANSFERASE SET-23"/>
    <property type="match status" value="1"/>
</dbReference>
<gene>
    <name evidence="10" type="ORF">POBO1169_LOCUS13545</name>
</gene>
<keyword evidence="7" id="KW-0862">Zinc</keyword>
<evidence type="ECO:0000256" key="4">
    <source>
        <dbReference type="ARBA" id="ARBA00022679"/>
    </source>
</evidence>
<keyword evidence="2" id="KW-0158">Chromosome</keyword>
<evidence type="ECO:0000256" key="1">
    <source>
        <dbReference type="ARBA" id="ARBA00004286"/>
    </source>
</evidence>